<sequence>MEIKTAIDHAAVAVNDINWYIRFFDKAFNMKVRNYDGPEENPKQVWLLGGIQLIASPDEKFAKEDRCRHLGMNVSDPEACLKIAYEEFGAEEMPQGHNWIRVGDGLCVEVLQMK</sequence>
<accession>A0A9D2HIH8</accession>
<dbReference type="CDD" id="cd06587">
    <property type="entry name" value="VOC"/>
    <property type="match status" value="1"/>
</dbReference>
<dbReference type="AlphaFoldDB" id="A0A9D2HIH8"/>
<evidence type="ECO:0000313" key="1">
    <source>
        <dbReference type="EMBL" id="HJA70938.1"/>
    </source>
</evidence>
<proteinExistence type="predicted"/>
<evidence type="ECO:0000313" key="2">
    <source>
        <dbReference type="Proteomes" id="UP000823900"/>
    </source>
</evidence>
<protein>
    <submittedName>
        <fullName evidence="1">VOC family protein</fullName>
    </submittedName>
</protein>
<reference evidence="1" key="1">
    <citation type="journal article" date="2021" name="PeerJ">
        <title>Extensive microbial diversity within the chicken gut microbiome revealed by metagenomics and culture.</title>
        <authorList>
            <person name="Gilroy R."/>
            <person name="Ravi A."/>
            <person name="Getino M."/>
            <person name="Pursley I."/>
            <person name="Horton D.L."/>
            <person name="Alikhan N.F."/>
            <person name="Baker D."/>
            <person name="Gharbi K."/>
            <person name="Hall N."/>
            <person name="Watson M."/>
            <person name="Adriaenssens E.M."/>
            <person name="Foster-Nyarko E."/>
            <person name="Jarju S."/>
            <person name="Secka A."/>
            <person name="Antonio M."/>
            <person name="Oren A."/>
            <person name="Chaudhuri R.R."/>
            <person name="La Ragione R."/>
            <person name="Hildebrand F."/>
            <person name="Pallen M.J."/>
        </authorList>
    </citation>
    <scope>NUCLEOTIDE SEQUENCE</scope>
    <source>
        <strain evidence="1">CHK178-16964</strain>
    </source>
</reference>
<dbReference type="Proteomes" id="UP000823900">
    <property type="component" value="Unassembled WGS sequence"/>
</dbReference>
<reference evidence="1" key="2">
    <citation type="submission" date="2021-04" db="EMBL/GenBank/DDBJ databases">
        <authorList>
            <person name="Gilroy R."/>
        </authorList>
    </citation>
    <scope>NUCLEOTIDE SEQUENCE</scope>
    <source>
        <strain evidence="1">CHK178-16964</strain>
    </source>
</reference>
<name>A0A9D2HIH8_9FIRM</name>
<dbReference type="InterPro" id="IPR029068">
    <property type="entry name" value="Glyas_Bleomycin-R_OHBP_Dase"/>
</dbReference>
<comment type="caution">
    <text evidence="1">The sequence shown here is derived from an EMBL/GenBank/DDBJ whole genome shotgun (WGS) entry which is preliminary data.</text>
</comment>
<gene>
    <name evidence="1" type="ORF">IAA07_05065</name>
</gene>
<dbReference type="Gene3D" id="3.10.180.10">
    <property type="entry name" value="2,3-Dihydroxybiphenyl 1,2-Dioxygenase, domain 1"/>
    <property type="match status" value="1"/>
</dbReference>
<dbReference type="EMBL" id="DWZA01000047">
    <property type="protein sequence ID" value="HJA70938.1"/>
    <property type="molecule type" value="Genomic_DNA"/>
</dbReference>
<dbReference type="SUPFAM" id="SSF54593">
    <property type="entry name" value="Glyoxalase/Bleomycin resistance protein/Dihydroxybiphenyl dioxygenase"/>
    <property type="match status" value="1"/>
</dbReference>
<organism evidence="1 2">
    <name type="scientific">Candidatus Lachnoclostridium stercoravium</name>
    <dbReference type="NCBI Taxonomy" id="2838633"/>
    <lineage>
        <taxon>Bacteria</taxon>
        <taxon>Bacillati</taxon>
        <taxon>Bacillota</taxon>
        <taxon>Clostridia</taxon>
        <taxon>Lachnospirales</taxon>
        <taxon>Lachnospiraceae</taxon>
    </lineage>
</organism>